<dbReference type="Gene3D" id="3.40.1000.70">
    <property type="entry name" value="PknH-like extracellular domain"/>
    <property type="match status" value="1"/>
</dbReference>
<protein>
    <submittedName>
        <fullName evidence="3">Sensor domain-containing protein</fullName>
    </submittedName>
</protein>
<reference evidence="3 4" key="1">
    <citation type="submission" date="2023-08" db="EMBL/GenBank/DDBJ databases">
        <authorList>
            <person name="Folkvardsen B D."/>
            <person name="Norman A."/>
        </authorList>
    </citation>
    <scope>NUCLEOTIDE SEQUENCE [LARGE SCALE GENOMIC DNA]</scope>
    <source>
        <strain evidence="3 4">Mu0050</strain>
    </source>
</reference>
<feature type="domain" description="PknH-like extracellular" evidence="2">
    <location>
        <begin position="113"/>
        <end position="300"/>
    </location>
</feature>
<feature type="compositionally biased region" description="Pro residues" evidence="1">
    <location>
        <begin position="30"/>
        <end position="55"/>
    </location>
</feature>
<dbReference type="Proteomes" id="UP001190466">
    <property type="component" value="Chromosome"/>
</dbReference>
<evidence type="ECO:0000313" key="3">
    <source>
        <dbReference type="EMBL" id="CAJ1584227.1"/>
    </source>
</evidence>
<gene>
    <name evidence="3" type="ORF">MU0050_003064</name>
</gene>
<organism evidence="3 4">
    <name type="scientific">[Mycobacterium] wendilense</name>
    <dbReference type="NCBI Taxonomy" id="3064284"/>
    <lineage>
        <taxon>Bacteria</taxon>
        <taxon>Bacillati</taxon>
        <taxon>Actinomycetota</taxon>
        <taxon>Actinomycetes</taxon>
        <taxon>Mycobacteriales</taxon>
        <taxon>Mycobacteriaceae</taxon>
        <taxon>Mycolicibacter</taxon>
    </lineage>
</organism>
<sequence length="306" mass="31176">MNAPLPSFAGHEKTVRIAPRGAQDAGPAPSWHPAPPPNWPAHPGVPPWQPPPPRPGGRRTLWVALSASVALGAALIGTVVAVTGDDGGAAPAPTAAADTTPDATTPPEPVDPVPVSALAGLLPTPSEAAAIAGSATMIGTPGTDGRIYESMADEPLVDAECTSLMSGERLAYRGSGFTASRQQFLLGEGPVRKVVQTVVSFSDAAGAQRHVTDTAGTWRACENRTVNLSVVGTDPVYWSVVGVKESDGTLAATKIEEGGGGWVCRNGMAARNNVVIDFAICGVDVPESVVPAFVDKVASKIEGIGS</sequence>
<feature type="region of interest" description="Disordered" evidence="1">
    <location>
        <begin position="1"/>
        <end position="55"/>
    </location>
</feature>
<feature type="region of interest" description="Disordered" evidence="1">
    <location>
        <begin position="90"/>
        <end position="111"/>
    </location>
</feature>
<dbReference type="Pfam" id="PF14032">
    <property type="entry name" value="PknH_C"/>
    <property type="match status" value="1"/>
</dbReference>
<evidence type="ECO:0000259" key="2">
    <source>
        <dbReference type="Pfam" id="PF14032"/>
    </source>
</evidence>
<feature type="compositionally biased region" description="Low complexity" evidence="1">
    <location>
        <begin position="90"/>
        <end position="103"/>
    </location>
</feature>
<name>A0ABM9MFZ8_9MYCO</name>
<dbReference type="InterPro" id="IPR026954">
    <property type="entry name" value="PknH-like_Extracell"/>
</dbReference>
<keyword evidence="4" id="KW-1185">Reference proteome</keyword>
<dbReference type="InterPro" id="IPR038232">
    <property type="entry name" value="PknH-like_Extracell_sf"/>
</dbReference>
<evidence type="ECO:0000256" key="1">
    <source>
        <dbReference type="SAM" id="MobiDB-lite"/>
    </source>
</evidence>
<dbReference type="EMBL" id="OY726395">
    <property type="protein sequence ID" value="CAJ1584227.1"/>
    <property type="molecule type" value="Genomic_DNA"/>
</dbReference>
<dbReference type="RefSeq" id="WP_316510440.1">
    <property type="nucleotide sequence ID" value="NZ_OY726395.1"/>
</dbReference>
<evidence type="ECO:0000313" key="4">
    <source>
        <dbReference type="Proteomes" id="UP001190466"/>
    </source>
</evidence>
<proteinExistence type="predicted"/>
<accession>A0ABM9MFZ8</accession>